<feature type="transmembrane region" description="Helical" evidence="1">
    <location>
        <begin position="277"/>
        <end position="298"/>
    </location>
</feature>
<feature type="transmembrane region" description="Helical" evidence="1">
    <location>
        <begin position="48"/>
        <end position="66"/>
    </location>
</feature>
<feature type="transmembrane region" description="Helical" evidence="1">
    <location>
        <begin position="142"/>
        <end position="162"/>
    </location>
</feature>
<dbReference type="EMBL" id="FSRC01000001">
    <property type="protein sequence ID" value="SIN81884.1"/>
    <property type="molecule type" value="Genomic_DNA"/>
</dbReference>
<proteinExistence type="predicted"/>
<keyword evidence="3" id="KW-1185">Reference proteome</keyword>
<organism evidence="2 3">
    <name type="scientific">Algoriphagus halophilus</name>
    <dbReference type="NCBI Taxonomy" id="226505"/>
    <lineage>
        <taxon>Bacteria</taxon>
        <taxon>Pseudomonadati</taxon>
        <taxon>Bacteroidota</taxon>
        <taxon>Cytophagia</taxon>
        <taxon>Cytophagales</taxon>
        <taxon>Cyclobacteriaceae</taxon>
        <taxon>Algoriphagus</taxon>
    </lineage>
</organism>
<evidence type="ECO:0000256" key="1">
    <source>
        <dbReference type="SAM" id="Phobius"/>
    </source>
</evidence>
<reference evidence="3" key="1">
    <citation type="submission" date="2016-11" db="EMBL/GenBank/DDBJ databases">
        <authorList>
            <person name="Varghese N."/>
            <person name="Submissions S."/>
        </authorList>
    </citation>
    <scope>NUCLEOTIDE SEQUENCE [LARGE SCALE GENOMIC DNA]</scope>
    <source>
        <strain evidence="3">DSM 15292</strain>
    </source>
</reference>
<feature type="transmembrane region" description="Helical" evidence="1">
    <location>
        <begin position="240"/>
        <end position="265"/>
    </location>
</feature>
<feature type="transmembrane region" description="Helical" evidence="1">
    <location>
        <begin position="210"/>
        <end position="228"/>
    </location>
</feature>
<dbReference type="Proteomes" id="UP000185221">
    <property type="component" value="Unassembled WGS sequence"/>
</dbReference>
<evidence type="ECO:0000313" key="2">
    <source>
        <dbReference type="EMBL" id="SIN81884.1"/>
    </source>
</evidence>
<feature type="transmembrane region" description="Helical" evidence="1">
    <location>
        <begin position="102"/>
        <end position="122"/>
    </location>
</feature>
<sequence length="404" mass="45982">MNLSRGNQIAIFNLLIVGIIGSLMRFYFVHSIPGFNFQFVLHGHSHLAFLGWVFMALYVLLSYAYLPPDKLKSGKYPLLFMILQGANLGMLATFPWTGYALWSIIFSTIHALCTIYFAWNFIRAVQSNLPQTHQLSFQFVKWALILMTVSNLAPFALGPISAIHGKNDLYHLTIYFYLHFQYNGWFTFALLGLILWLLERRGVTTETKEVKWGFKLKLATIFPAYILSTLWTEPGFEWNFLAGIVAWGQIIGLGYLLLFVLRHLGALISSDSFLKKILLWCGILALSLQHVLMFLSAFPSLGKMAFARPIVIAYLHLVLIGFVSIWLFFLFLKMKYTQESISSKTGIFLFLGAFWGTELMLVFPLMASQSNLVLFILALIQVLGILCVLFNTQKIKSHEKAIAQ</sequence>
<gene>
    <name evidence="2" type="ORF">SAMN05444394_2104</name>
</gene>
<dbReference type="STRING" id="226505.SAMN05444394_2104"/>
<dbReference type="OrthoDB" id="2827525at2"/>
<feature type="transmembrane region" description="Helical" evidence="1">
    <location>
        <begin position="174"/>
        <end position="198"/>
    </location>
</feature>
<feature type="transmembrane region" description="Helical" evidence="1">
    <location>
        <begin position="310"/>
        <end position="334"/>
    </location>
</feature>
<name>A0A1N6EFU8_9BACT</name>
<evidence type="ECO:0000313" key="3">
    <source>
        <dbReference type="Proteomes" id="UP000185221"/>
    </source>
</evidence>
<feature type="transmembrane region" description="Helical" evidence="1">
    <location>
        <begin position="346"/>
        <end position="366"/>
    </location>
</feature>
<keyword evidence="1" id="KW-1133">Transmembrane helix</keyword>
<dbReference type="RefSeq" id="WP_074224764.1">
    <property type="nucleotide sequence ID" value="NZ_FSRC01000001.1"/>
</dbReference>
<keyword evidence="1" id="KW-0812">Transmembrane</keyword>
<feature type="transmembrane region" description="Helical" evidence="1">
    <location>
        <begin position="372"/>
        <end position="390"/>
    </location>
</feature>
<keyword evidence="1" id="KW-0472">Membrane</keyword>
<accession>A0A1N6EFU8</accession>
<feature type="transmembrane region" description="Helical" evidence="1">
    <location>
        <begin position="9"/>
        <end position="28"/>
    </location>
</feature>
<feature type="transmembrane region" description="Helical" evidence="1">
    <location>
        <begin position="78"/>
        <end position="96"/>
    </location>
</feature>
<protein>
    <submittedName>
        <fullName evidence="2">Uncharacterized protein</fullName>
    </submittedName>
</protein>
<dbReference type="AlphaFoldDB" id="A0A1N6EFU8"/>